<evidence type="ECO:0000313" key="2">
    <source>
        <dbReference type="Proteomes" id="UP001159363"/>
    </source>
</evidence>
<keyword evidence="2" id="KW-1185">Reference proteome</keyword>
<organism evidence="1 2">
    <name type="scientific">Dryococelus australis</name>
    <dbReference type="NCBI Taxonomy" id="614101"/>
    <lineage>
        <taxon>Eukaryota</taxon>
        <taxon>Metazoa</taxon>
        <taxon>Ecdysozoa</taxon>
        <taxon>Arthropoda</taxon>
        <taxon>Hexapoda</taxon>
        <taxon>Insecta</taxon>
        <taxon>Pterygota</taxon>
        <taxon>Neoptera</taxon>
        <taxon>Polyneoptera</taxon>
        <taxon>Phasmatodea</taxon>
        <taxon>Verophasmatodea</taxon>
        <taxon>Anareolatae</taxon>
        <taxon>Phasmatidae</taxon>
        <taxon>Eurycanthinae</taxon>
        <taxon>Dryococelus</taxon>
    </lineage>
</organism>
<protein>
    <submittedName>
        <fullName evidence="1">Uncharacterized protein</fullName>
    </submittedName>
</protein>
<dbReference type="EMBL" id="JARBHB010000005">
    <property type="protein sequence ID" value="KAJ8884604.1"/>
    <property type="molecule type" value="Genomic_DNA"/>
</dbReference>
<evidence type="ECO:0000313" key="1">
    <source>
        <dbReference type="EMBL" id="KAJ8884604.1"/>
    </source>
</evidence>
<proteinExistence type="predicted"/>
<name>A0ABQ9HK77_9NEOP</name>
<gene>
    <name evidence="1" type="ORF">PR048_016461</name>
</gene>
<reference evidence="1 2" key="1">
    <citation type="submission" date="2023-02" db="EMBL/GenBank/DDBJ databases">
        <title>LHISI_Scaffold_Assembly.</title>
        <authorList>
            <person name="Stuart O.P."/>
            <person name="Cleave R."/>
            <person name="Magrath M.J.L."/>
            <person name="Mikheyev A.S."/>
        </authorList>
    </citation>
    <scope>NUCLEOTIDE SEQUENCE [LARGE SCALE GENOMIC DNA]</scope>
    <source>
        <strain evidence="1">Daus_M_001</strain>
        <tissue evidence="1">Leg muscle</tissue>
    </source>
</reference>
<sequence length="87" mass="10070">MWFQCDMPQRHSCVKLLHGTYHALGFSCGELVEWPPRAPDLTTYFFPSRHLKSLLYSPNELPQLVDDITAWLNAVSTKVTVAMWFVE</sequence>
<comment type="caution">
    <text evidence="1">The sequence shown here is derived from an EMBL/GenBank/DDBJ whole genome shotgun (WGS) entry which is preliminary data.</text>
</comment>
<accession>A0ABQ9HK77</accession>
<dbReference type="Proteomes" id="UP001159363">
    <property type="component" value="Chromosome 4"/>
</dbReference>